<evidence type="ECO:0000256" key="13">
    <source>
        <dbReference type="ARBA" id="ARBA00093543"/>
    </source>
</evidence>
<evidence type="ECO:0000256" key="1">
    <source>
        <dbReference type="ARBA" id="ARBA00004123"/>
    </source>
</evidence>
<gene>
    <name evidence="17" type="primary">LOC112295788</name>
    <name evidence="16" type="ORF">PHYPA_024444</name>
</gene>
<feature type="compositionally biased region" description="Basic and acidic residues" evidence="14">
    <location>
        <begin position="282"/>
        <end position="299"/>
    </location>
</feature>
<feature type="compositionally biased region" description="Acidic residues" evidence="14">
    <location>
        <begin position="12"/>
        <end position="22"/>
    </location>
</feature>
<evidence type="ECO:0000256" key="10">
    <source>
        <dbReference type="ARBA" id="ARBA00032947"/>
    </source>
</evidence>
<dbReference type="OrthoDB" id="677315at2759"/>
<dbReference type="InterPro" id="IPR025927">
    <property type="entry name" value="Znf_KANL2-like"/>
</dbReference>
<dbReference type="Pfam" id="PF13891">
    <property type="entry name" value="zf-C3HC3H_KANSL2"/>
    <property type="match status" value="1"/>
</dbReference>
<keyword evidence="7" id="KW-0156">Chromatin regulator</keyword>
<evidence type="ECO:0000313" key="17">
    <source>
        <dbReference type="EnsemblPlants" id="Pp3c19_22960V3.1"/>
    </source>
</evidence>
<evidence type="ECO:0000256" key="7">
    <source>
        <dbReference type="ARBA" id="ARBA00022853"/>
    </source>
</evidence>
<comment type="subunit">
    <text evidence="13">Component of the NSL complex at least composed of KAT8/MOF, KANSL1, KANSL2, KANSL3, MCRS1, PHF20, OGT1/OGT, WDR5 and HCFC1.</text>
</comment>
<dbReference type="GO" id="GO:0044545">
    <property type="term" value="C:NSL complex"/>
    <property type="evidence" value="ECO:0000318"/>
    <property type="project" value="GO_Central"/>
</dbReference>
<reference evidence="16 18" key="2">
    <citation type="journal article" date="2018" name="Plant J.">
        <title>The Physcomitrella patens chromosome-scale assembly reveals moss genome structure and evolution.</title>
        <authorList>
            <person name="Lang D."/>
            <person name="Ullrich K.K."/>
            <person name="Murat F."/>
            <person name="Fuchs J."/>
            <person name="Jenkins J."/>
            <person name="Haas F.B."/>
            <person name="Piednoel M."/>
            <person name="Gundlach H."/>
            <person name="Van Bel M."/>
            <person name="Meyberg R."/>
            <person name="Vives C."/>
            <person name="Morata J."/>
            <person name="Symeonidi A."/>
            <person name="Hiss M."/>
            <person name="Muchero W."/>
            <person name="Kamisugi Y."/>
            <person name="Saleh O."/>
            <person name="Blanc G."/>
            <person name="Decker E.L."/>
            <person name="van Gessel N."/>
            <person name="Grimwood J."/>
            <person name="Hayes R.D."/>
            <person name="Graham S.W."/>
            <person name="Gunter L.E."/>
            <person name="McDaniel S.F."/>
            <person name="Hoernstein S.N.W."/>
            <person name="Larsson A."/>
            <person name="Li F.W."/>
            <person name="Perroud P.F."/>
            <person name="Phillips J."/>
            <person name="Ranjan P."/>
            <person name="Rokshar D.S."/>
            <person name="Rothfels C.J."/>
            <person name="Schneider L."/>
            <person name="Shu S."/>
            <person name="Stevenson D.W."/>
            <person name="Thummler F."/>
            <person name="Tillich M."/>
            <person name="Villarreal Aguilar J.C."/>
            <person name="Widiez T."/>
            <person name="Wong G.K."/>
            <person name="Wymore A."/>
            <person name="Zhang Y."/>
            <person name="Zimmer A.D."/>
            <person name="Quatrano R.S."/>
            <person name="Mayer K.F.X."/>
            <person name="Goodstein D."/>
            <person name="Casacuberta J.M."/>
            <person name="Vandepoele K."/>
            <person name="Reski R."/>
            <person name="Cuming A.C."/>
            <person name="Tuskan G.A."/>
            <person name="Maumus F."/>
            <person name="Salse J."/>
            <person name="Schmutz J."/>
            <person name="Rensing S.A."/>
        </authorList>
    </citation>
    <scope>NUCLEOTIDE SEQUENCE [LARGE SCALE GENOMIC DNA]</scope>
    <source>
        <strain evidence="17 18">cv. Gransden 2004</strain>
    </source>
</reference>
<evidence type="ECO:0000256" key="11">
    <source>
        <dbReference type="ARBA" id="ARBA00033378"/>
    </source>
</evidence>
<keyword evidence="9" id="KW-0539">Nucleus</keyword>
<keyword evidence="18" id="KW-1185">Reference proteome</keyword>
<dbReference type="eggNOG" id="ENOG502RXKY">
    <property type="taxonomic scope" value="Eukaryota"/>
</dbReference>
<dbReference type="GO" id="GO:0006325">
    <property type="term" value="P:chromatin organization"/>
    <property type="evidence" value="ECO:0007669"/>
    <property type="project" value="UniProtKB-KW"/>
</dbReference>
<dbReference type="GO" id="GO:0005634">
    <property type="term" value="C:nucleus"/>
    <property type="evidence" value="ECO:0007669"/>
    <property type="project" value="UniProtKB-SubCell"/>
</dbReference>
<evidence type="ECO:0000256" key="14">
    <source>
        <dbReference type="SAM" id="MobiDB-lite"/>
    </source>
</evidence>
<organism evidence="16">
    <name type="scientific">Physcomitrium patens</name>
    <name type="common">Spreading-leaved earth moss</name>
    <name type="synonym">Physcomitrella patens</name>
    <dbReference type="NCBI Taxonomy" id="3218"/>
    <lineage>
        <taxon>Eukaryota</taxon>
        <taxon>Viridiplantae</taxon>
        <taxon>Streptophyta</taxon>
        <taxon>Embryophyta</taxon>
        <taxon>Bryophyta</taxon>
        <taxon>Bryophytina</taxon>
        <taxon>Bryopsida</taxon>
        <taxon>Funariidae</taxon>
        <taxon>Funariales</taxon>
        <taxon>Funariaceae</taxon>
        <taxon>Physcomitrium</taxon>
    </lineage>
</organism>
<reference evidence="16 18" key="1">
    <citation type="journal article" date="2008" name="Science">
        <title>The Physcomitrella genome reveals evolutionary insights into the conquest of land by plants.</title>
        <authorList>
            <person name="Rensing S."/>
            <person name="Lang D."/>
            <person name="Zimmer A."/>
            <person name="Terry A."/>
            <person name="Salamov A."/>
            <person name="Shapiro H."/>
            <person name="Nishiyama T."/>
            <person name="Perroud P.-F."/>
            <person name="Lindquist E."/>
            <person name="Kamisugi Y."/>
            <person name="Tanahashi T."/>
            <person name="Sakakibara K."/>
            <person name="Fujita T."/>
            <person name="Oishi K."/>
            <person name="Shin-I T."/>
            <person name="Kuroki Y."/>
            <person name="Toyoda A."/>
            <person name="Suzuki Y."/>
            <person name="Hashimoto A."/>
            <person name="Yamaguchi K."/>
            <person name="Sugano A."/>
            <person name="Kohara Y."/>
            <person name="Fujiyama A."/>
            <person name="Anterola A."/>
            <person name="Aoki S."/>
            <person name="Ashton N."/>
            <person name="Barbazuk W.B."/>
            <person name="Barker E."/>
            <person name="Bennetzen J."/>
            <person name="Bezanilla M."/>
            <person name="Blankenship R."/>
            <person name="Cho S.H."/>
            <person name="Dutcher S."/>
            <person name="Estelle M."/>
            <person name="Fawcett J.A."/>
            <person name="Gundlach H."/>
            <person name="Hanada K."/>
            <person name="Heyl A."/>
            <person name="Hicks K.A."/>
            <person name="Hugh J."/>
            <person name="Lohr M."/>
            <person name="Mayer K."/>
            <person name="Melkozernov A."/>
            <person name="Murata T."/>
            <person name="Nelson D."/>
            <person name="Pils B."/>
            <person name="Prigge M."/>
            <person name="Reiss B."/>
            <person name="Renner T."/>
            <person name="Rombauts S."/>
            <person name="Rushton P."/>
            <person name="Sanderfoot A."/>
            <person name="Schween G."/>
            <person name="Shiu S.-H."/>
            <person name="Stueber K."/>
            <person name="Theodoulou F.L."/>
            <person name="Tu H."/>
            <person name="Van de Peer Y."/>
            <person name="Verrier P.J."/>
            <person name="Waters E."/>
            <person name="Wood A."/>
            <person name="Yang L."/>
            <person name="Cove D."/>
            <person name="Cuming A."/>
            <person name="Hasebe M."/>
            <person name="Lucas S."/>
            <person name="Mishler D.B."/>
            <person name="Reski R."/>
            <person name="Grigoriev I."/>
            <person name="Quatrano R.S."/>
            <person name="Boore J.L."/>
        </authorList>
    </citation>
    <scope>NUCLEOTIDE SEQUENCE [LARGE SCALE GENOMIC DNA]</scope>
    <source>
        <strain evidence="17 18">cv. Gransden 2004</strain>
    </source>
</reference>
<name>A9U3K9_PHYPA</name>
<evidence type="ECO:0000256" key="8">
    <source>
        <dbReference type="ARBA" id="ARBA00023128"/>
    </source>
</evidence>
<dbReference type="InterPro" id="IPR026316">
    <property type="entry name" value="NSL2"/>
</dbReference>
<dbReference type="GeneID" id="112295788"/>
<evidence type="ECO:0000256" key="2">
    <source>
        <dbReference type="ARBA" id="ARBA00004173"/>
    </source>
</evidence>
<dbReference type="Gramene" id="Pp3c19_22960V3.3">
    <property type="protein sequence ID" value="Pp3c19_22960V3.3"/>
    <property type="gene ID" value="Pp3c19_22960"/>
</dbReference>
<evidence type="ECO:0000313" key="18">
    <source>
        <dbReference type="Proteomes" id="UP000006727"/>
    </source>
</evidence>
<dbReference type="GO" id="GO:0005739">
    <property type="term" value="C:mitochondrion"/>
    <property type="evidence" value="ECO:0007669"/>
    <property type="project" value="UniProtKB-SubCell"/>
</dbReference>
<evidence type="ECO:0000256" key="6">
    <source>
        <dbReference type="ARBA" id="ARBA00022843"/>
    </source>
</evidence>
<feature type="region of interest" description="Disordered" evidence="14">
    <location>
        <begin position="91"/>
        <end position="122"/>
    </location>
</feature>
<dbReference type="Proteomes" id="UP000006727">
    <property type="component" value="Chromosome 19"/>
</dbReference>
<dbReference type="AlphaFoldDB" id="A9U3K9"/>
<keyword evidence="4" id="KW-1017">Isopeptide bond</keyword>
<keyword evidence="6" id="KW-0832">Ubl conjugation</keyword>
<feature type="region of interest" description="Disordered" evidence="14">
    <location>
        <begin position="282"/>
        <end position="305"/>
    </location>
</feature>
<evidence type="ECO:0000256" key="9">
    <source>
        <dbReference type="ARBA" id="ARBA00023242"/>
    </source>
</evidence>
<dbReference type="EMBL" id="ABEU02000019">
    <property type="protein sequence ID" value="PNR34627.1"/>
    <property type="molecule type" value="Genomic_DNA"/>
</dbReference>
<comment type="function">
    <text evidence="12">Non-catalytic component of the NSL histone acetyltransferase complex, a multiprotein complex that mediates histone H4 acetylation at 'Lys-5'- and 'Lys-8' (H4K5ac and H4K8ac) at transcription start sites and promotes transcription initiation. Required for NSL complex stability and for transcription of intraciliary transport genes in both ciliated and non-ciliated cells by regulating histone H4 acetylation at 'Lys-5'- and 'Lys-12' (H4K5ac and H4K12ac). This is necessary for cilium assembly in ciliated cells and for organization of the microtubule cytoskeleton in non-ciliated cells. Required within the NSL complex to maintain nuclear architecture stability by promoting KAT8-mediated acetylation of lamin LMNA.</text>
</comment>
<dbReference type="EnsemblPlants" id="Pp3c19_22960V3.1">
    <property type="protein sequence ID" value="Pp3c19_22960V3.1"/>
    <property type="gene ID" value="Pp3c19_22960"/>
</dbReference>
<dbReference type="EnsemblPlants" id="Pp3c19_22960V3.3">
    <property type="protein sequence ID" value="Pp3c19_22960V3.3"/>
    <property type="gene ID" value="Pp3c19_22960"/>
</dbReference>
<protein>
    <recommendedName>
        <fullName evidence="3">KAT8 regulatory NSL complex subunit 2</fullName>
    </recommendedName>
    <alternativeName>
        <fullName evidence="11">NSL complex protein NSL2</fullName>
    </alternativeName>
    <alternativeName>
        <fullName evidence="10">Non-specific lethal 2 homolog</fullName>
    </alternativeName>
</protein>
<reference evidence="17" key="3">
    <citation type="submission" date="2020-12" db="UniProtKB">
        <authorList>
            <consortium name="EnsemblPlants"/>
        </authorList>
    </citation>
    <scope>IDENTIFICATION</scope>
</reference>
<proteinExistence type="predicted"/>
<comment type="subcellular location">
    <subcellularLocation>
        <location evidence="2">Mitochondrion</location>
    </subcellularLocation>
    <subcellularLocation>
        <location evidence="1">Nucleus</location>
    </subcellularLocation>
</comment>
<dbReference type="RefSeq" id="XP_024403503.1">
    <property type="nucleotide sequence ID" value="XM_024547735.2"/>
</dbReference>
<dbReference type="FunCoup" id="A9U3K9">
    <property type="interactions" value="1670"/>
</dbReference>
<dbReference type="KEGG" id="ppp:112295788"/>
<keyword evidence="8" id="KW-0496">Mitochondrion</keyword>
<evidence type="ECO:0000256" key="4">
    <source>
        <dbReference type="ARBA" id="ARBA00022499"/>
    </source>
</evidence>
<dbReference type="OMA" id="KYCHAHI"/>
<evidence type="ECO:0000256" key="5">
    <source>
        <dbReference type="ARBA" id="ARBA00022553"/>
    </source>
</evidence>
<dbReference type="Gramene" id="Pp3c19_22960V3.1">
    <property type="protein sequence ID" value="Pp3c19_22960V3.1"/>
    <property type="gene ID" value="Pp3c19_22960"/>
</dbReference>
<dbReference type="PANTHER" id="PTHR13453:SF1">
    <property type="entry name" value="KAT8 REGULATORY NSL COMPLEX SUBUNIT 2"/>
    <property type="match status" value="1"/>
</dbReference>
<evidence type="ECO:0000313" key="16">
    <source>
        <dbReference type="EMBL" id="PNR34627.1"/>
    </source>
</evidence>
<keyword evidence="5" id="KW-0597">Phosphoprotein</keyword>
<feature type="region of interest" description="Disordered" evidence="14">
    <location>
        <begin position="240"/>
        <end position="261"/>
    </location>
</feature>
<feature type="region of interest" description="Disordered" evidence="14">
    <location>
        <begin position="1"/>
        <end position="24"/>
    </location>
</feature>
<evidence type="ECO:0000256" key="12">
    <source>
        <dbReference type="ARBA" id="ARBA00093359"/>
    </source>
</evidence>
<feature type="domain" description="KANL2-like probable zinc-finger" evidence="15">
    <location>
        <begin position="126"/>
        <end position="192"/>
    </location>
</feature>
<sequence length="305" mass="34310">MQQQQHHHPPSDDDGAGSDDDQAIPSLQPLLSLAATDPLHHAHVLTREQLVHRRARRLRHLLRMYRHQYWGLLEELRSKYRRFYLRTGKSGWRGREVDGDPNPTPAPGEMKQPNAPETPGTEISRCGAQGCDAKPLLLSRYCYTHILQEPRQRLYKPCSFTVRRGSEKNGSGILCQKPVLQAVSPPLCPTHFQQTQKQAARSLRKAGIMLPLGYFPKSAPKLHHFVAEYVRVIQSKRRTALRNTHGRGETSATNGETTYGVSGISNQAGALILSRNTIHKREAEEHPAERNGQRTDEASGKPILV</sequence>
<dbReference type="STRING" id="3218.A9U3K9"/>
<accession>A9U3K9</accession>
<dbReference type="PANTHER" id="PTHR13453">
    <property type="entry name" value="KAT8 REGULATORY NSL COMPLEX SUBUNIT 2"/>
    <property type="match status" value="1"/>
</dbReference>
<feature type="compositionally biased region" description="Polar residues" evidence="14">
    <location>
        <begin position="250"/>
        <end position="261"/>
    </location>
</feature>
<dbReference type="HOGENOM" id="CLU_913352_0_0_1"/>
<evidence type="ECO:0000259" key="15">
    <source>
        <dbReference type="Pfam" id="PF13891"/>
    </source>
</evidence>
<dbReference type="PaxDb" id="3218-PP1S471_22V6.1"/>
<evidence type="ECO:0000256" key="3">
    <source>
        <dbReference type="ARBA" id="ARBA00015508"/>
    </source>
</evidence>